<accession>A0A401J9R2</accession>
<dbReference type="AlphaFoldDB" id="A0A401J9R2"/>
<keyword evidence="2" id="KW-1185">Reference proteome</keyword>
<name>A0A401J9R2_9PROT</name>
<proteinExistence type="predicted"/>
<reference evidence="1 2" key="1">
    <citation type="journal article" date="2019" name="Front. Microbiol.">
        <title>Genomes of Neutrophilic Sulfur-Oxidizing Chemolithoautotrophs Representing 9 Proteobacterial Species From 8 Genera.</title>
        <authorList>
            <person name="Watanabe T."/>
            <person name="Kojima H."/>
            <person name="Umezawa K."/>
            <person name="Hori C."/>
            <person name="Takasuka T.E."/>
            <person name="Kato Y."/>
            <person name="Fukui M."/>
        </authorList>
    </citation>
    <scope>NUCLEOTIDE SEQUENCE [LARGE SCALE GENOMIC DNA]</scope>
    <source>
        <strain evidence="1 2">TTN</strain>
    </source>
</reference>
<sequence>MRRLNPAQQAPARHNNFVYAWTLPELFHSIPCCKKVKTD</sequence>
<organism evidence="1 2">
    <name type="scientific">Sulfuriferula multivorans</name>
    <dbReference type="NCBI Taxonomy" id="1559896"/>
    <lineage>
        <taxon>Bacteria</taxon>
        <taxon>Pseudomonadati</taxon>
        <taxon>Pseudomonadota</taxon>
        <taxon>Betaproteobacteria</taxon>
        <taxon>Nitrosomonadales</taxon>
        <taxon>Sulfuricellaceae</taxon>
        <taxon>Sulfuriferula</taxon>
    </lineage>
</organism>
<evidence type="ECO:0000313" key="2">
    <source>
        <dbReference type="Proteomes" id="UP000286806"/>
    </source>
</evidence>
<protein>
    <submittedName>
        <fullName evidence="1">Uncharacterized protein</fullName>
    </submittedName>
</protein>
<evidence type="ECO:0000313" key="1">
    <source>
        <dbReference type="EMBL" id="GBL44415.1"/>
    </source>
</evidence>
<gene>
    <name evidence="1" type="ORF">SFMTTN_0210</name>
</gene>
<comment type="caution">
    <text evidence="1">The sequence shown here is derived from an EMBL/GenBank/DDBJ whole genome shotgun (WGS) entry which is preliminary data.</text>
</comment>
<dbReference type="Proteomes" id="UP000286806">
    <property type="component" value="Unassembled WGS sequence"/>
</dbReference>
<dbReference type="EMBL" id="BGOW01000001">
    <property type="protein sequence ID" value="GBL44415.1"/>
    <property type="molecule type" value="Genomic_DNA"/>
</dbReference>